<protein>
    <submittedName>
        <fullName evidence="1">Uncharacterized protein</fullName>
    </submittedName>
</protein>
<dbReference type="STRING" id="200361.A0A453E445"/>
<reference evidence="1" key="3">
    <citation type="journal article" date="2017" name="Nature">
        <title>Genome sequence of the progenitor of the wheat D genome Aegilops tauschii.</title>
        <authorList>
            <person name="Luo M.C."/>
            <person name="Gu Y.Q."/>
            <person name="Puiu D."/>
            <person name="Wang H."/>
            <person name="Twardziok S.O."/>
            <person name="Deal K.R."/>
            <person name="Huo N."/>
            <person name="Zhu T."/>
            <person name="Wang L."/>
            <person name="Wang Y."/>
            <person name="McGuire P.E."/>
            <person name="Liu S."/>
            <person name="Long H."/>
            <person name="Ramasamy R.K."/>
            <person name="Rodriguez J.C."/>
            <person name="Van S.L."/>
            <person name="Yuan L."/>
            <person name="Wang Z."/>
            <person name="Xia Z."/>
            <person name="Xiao L."/>
            <person name="Anderson O.D."/>
            <person name="Ouyang S."/>
            <person name="Liang Y."/>
            <person name="Zimin A.V."/>
            <person name="Pertea G."/>
            <person name="Qi P."/>
            <person name="Bennetzen J.L."/>
            <person name="Dai X."/>
            <person name="Dawson M.W."/>
            <person name="Muller H.G."/>
            <person name="Kugler K."/>
            <person name="Rivarola-Duarte L."/>
            <person name="Spannagl M."/>
            <person name="Mayer K.F.X."/>
            <person name="Lu F.H."/>
            <person name="Bevan M.W."/>
            <person name="Leroy P."/>
            <person name="Li P."/>
            <person name="You F.M."/>
            <person name="Sun Q."/>
            <person name="Liu Z."/>
            <person name="Lyons E."/>
            <person name="Wicker T."/>
            <person name="Salzberg S.L."/>
            <person name="Devos K.M."/>
            <person name="Dvorak J."/>
        </authorList>
    </citation>
    <scope>NUCLEOTIDE SEQUENCE [LARGE SCALE GENOMIC DNA]</scope>
    <source>
        <strain evidence="1">cv. AL8/78</strain>
    </source>
</reference>
<sequence>MKRVVYITAVHVQHRDFAVRSLGSIICDKPKFYPPRHRLLSLFIKGQQGAQASSNTTMAHNFVPDAWGWISSLPPFSQWRTNTMSLCICATPSASASSQPASMTLSVAKTPPTQPSYLTFSISANYREPIFLWTSKPVHLKTKAQQSLDEQDMVQLFVDVVNQVLRYGPDNSSKPSFRFPRGQQLHGGSFSDGFNIVFLSLAFLVCIYEAPRDLRHGCLDSLRTQLTGPKCRGAAKTLVKMLGANLEDQWMQTMNLAVTNWMVELRSSHHTPRAASPLFSYALQASGLWKVQLYCPVIAMGMEDPAAAVAQDERLLFSLTYQQLEGVVQLAVASLDIRCDVDPLVSETLMAERGYGSEEKHFPSRVMLQITPMQQTDVLSVSVSKSSDNPTHEFGIEKGFEGSFDPPHSFGLKASVAESLTLAMKPWKFEQSVHGNTATLNWFLHDGMNGREVCASKPSKLSLLQPRAWFRDRYSNAYRPFTKQGGIIFARDEYGDSVNWKVCGAALGKTMDWEIRGWIWLTYWPNKQRTSHSETRWLEFRECLQLPLTKFP</sequence>
<reference evidence="2" key="2">
    <citation type="journal article" date="2017" name="Nat. Plants">
        <title>The Aegilops tauschii genome reveals multiple impacts of transposons.</title>
        <authorList>
            <person name="Zhao G."/>
            <person name="Zou C."/>
            <person name="Li K."/>
            <person name="Wang K."/>
            <person name="Li T."/>
            <person name="Gao L."/>
            <person name="Zhang X."/>
            <person name="Wang H."/>
            <person name="Yang Z."/>
            <person name="Liu X."/>
            <person name="Jiang W."/>
            <person name="Mao L."/>
            <person name="Kong X."/>
            <person name="Jiao Y."/>
            <person name="Jia J."/>
        </authorList>
    </citation>
    <scope>NUCLEOTIDE SEQUENCE [LARGE SCALE GENOMIC DNA]</scope>
    <source>
        <strain evidence="2">cv. AL8/78</strain>
    </source>
</reference>
<proteinExistence type="predicted"/>
<accession>A0A453E445</accession>
<name>A0A453E445_AEGTS</name>
<dbReference type="PANTHER" id="PTHR31439">
    <property type="entry name" value="EXPRESSED PROTEIN"/>
    <property type="match status" value="1"/>
</dbReference>
<dbReference type="Gramene" id="AET3Gv20214500.1">
    <property type="protein sequence ID" value="AET3Gv20214500.1"/>
    <property type="gene ID" value="AET3Gv20214500"/>
</dbReference>
<evidence type="ECO:0000313" key="1">
    <source>
        <dbReference type="EnsemblPlants" id="AET3Gv20214500.1"/>
    </source>
</evidence>
<dbReference type="EnsemblPlants" id="AET3Gv20214500.1">
    <property type="protein sequence ID" value="AET3Gv20214500.1"/>
    <property type="gene ID" value="AET3Gv20214500"/>
</dbReference>
<reference evidence="1" key="4">
    <citation type="submission" date="2019-03" db="UniProtKB">
        <authorList>
            <consortium name="EnsemblPlants"/>
        </authorList>
    </citation>
    <scope>IDENTIFICATION</scope>
</reference>
<reference evidence="2" key="1">
    <citation type="journal article" date="2014" name="Science">
        <title>Ancient hybridizations among the ancestral genomes of bread wheat.</title>
        <authorList>
            <consortium name="International Wheat Genome Sequencing Consortium,"/>
            <person name="Marcussen T."/>
            <person name="Sandve S.R."/>
            <person name="Heier L."/>
            <person name="Spannagl M."/>
            <person name="Pfeifer M."/>
            <person name="Jakobsen K.S."/>
            <person name="Wulff B.B."/>
            <person name="Steuernagel B."/>
            <person name="Mayer K.F."/>
            <person name="Olsen O.A."/>
        </authorList>
    </citation>
    <scope>NUCLEOTIDE SEQUENCE [LARGE SCALE GENOMIC DNA]</scope>
    <source>
        <strain evidence="2">cv. AL8/78</strain>
    </source>
</reference>
<evidence type="ECO:0000313" key="2">
    <source>
        <dbReference type="Proteomes" id="UP000015105"/>
    </source>
</evidence>
<dbReference type="Proteomes" id="UP000015105">
    <property type="component" value="Chromosome 3D"/>
</dbReference>
<dbReference type="PANTHER" id="PTHR31439:SF4">
    <property type="entry name" value="NEURONAL PAS DOMAIN PROTEIN"/>
    <property type="match status" value="1"/>
</dbReference>
<organism evidence="1 2">
    <name type="scientific">Aegilops tauschii subsp. strangulata</name>
    <name type="common">Goatgrass</name>
    <dbReference type="NCBI Taxonomy" id="200361"/>
    <lineage>
        <taxon>Eukaryota</taxon>
        <taxon>Viridiplantae</taxon>
        <taxon>Streptophyta</taxon>
        <taxon>Embryophyta</taxon>
        <taxon>Tracheophyta</taxon>
        <taxon>Spermatophyta</taxon>
        <taxon>Magnoliopsida</taxon>
        <taxon>Liliopsida</taxon>
        <taxon>Poales</taxon>
        <taxon>Poaceae</taxon>
        <taxon>BOP clade</taxon>
        <taxon>Pooideae</taxon>
        <taxon>Triticodae</taxon>
        <taxon>Triticeae</taxon>
        <taxon>Triticinae</taxon>
        <taxon>Aegilops</taxon>
    </lineage>
</organism>
<dbReference type="AlphaFoldDB" id="A0A453E445"/>
<keyword evidence="2" id="KW-1185">Reference proteome</keyword>
<reference evidence="1" key="5">
    <citation type="journal article" date="2021" name="G3 (Bethesda)">
        <title>Aegilops tauschii genome assembly Aet v5.0 features greater sequence contiguity and improved annotation.</title>
        <authorList>
            <person name="Wang L."/>
            <person name="Zhu T."/>
            <person name="Rodriguez J.C."/>
            <person name="Deal K.R."/>
            <person name="Dubcovsky J."/>
            <person name="McGuire P.E."/>
            <person name="Lux T."/>
            <person name="Spannagl M."/>
            <person name="Mayer K.F.X."/>
            <person name="Baldrich P."/>
            <person name="Meyers B.C."/>
            <person name="Huo N."/>
            <person name="Gu Y.Q."/>
            <person name="Zhou H."/>
            <person name="Devos K.M."/>
            <person name="Bennetzen J.L."/>
            <person name="Unver T."/>
            <person name="Budak H."/>
            <person name="Gulick P.J."/>
            <person name="Galiba G."/>
            <person name="Kalapos B."/>
            <person name="Nelson D.R."/>
            <person name="Li P."/>
            <person name="You F.M."/>
            <person name="Luo M.C."/>
            <person name="Dvorak J."/>
        </authorList>
    </citation>
    <scope>NUCLEOTIDE SEQUENCE [LARGE SCALE GENOMIC DNA]</scope>
    <source>
        <strain evidence="1">cv. AL8/78</strain>
    </source>
</reference>